<feature type="domain" description="C2H2-type" evidence="11">
    <location>
        <begin position="191"/>
        <end position="218"/>
    </location>
</feature>
<dbReference type="FunFam" id="3.30.160.60:FF:000340">
    <property type="entry name" value="zinc finger protein 473 isoform X1"/>
    <property type="match status" value="1"/>
</dbReference>
<evidence type="ECO:0000256" key="9">
    <source>
        <dbReference type="PROSITE-ProRule" id="PRU00042"/>
    </source>
</evidence>
<dbReference type="GO" id="GO:0045944">
    <property type="term" value="P:positive regulation of transcription by RNA polymerase II"/>
    <property type="evidence" value="ECO:0007669"/>
    <property type="project" value="UniProtKB-ARBA"/>
</dbReference>
<dbReference type="SMART" id="SM00355">
    <property type="entry name" value="ZnF_C2H2"/>
    <property type="match status" value="6"/>
</dbReference>
<dbReference type="Pfam" id="PF00096">
    <property type="entry name" value="zf-C2H2"/>
    <property type="match status" value="4"/>
</dbReference>
<dbReference type="FunFam" id="3.30.160.60:FF:000478">
    <property type="entry name" value="Zinc finger protein 133"/>
    <property type="match status" value="1"/>
</dbReference>
<reference evidence="12 13" key="1">
    <citation type="submission" date="2024-03" db="EMBL/GenBank/DDBJ databases">
        <title>The genome assembly and annotation of the cricket Gryllus longicercus Weissman &amp; Gray.</title>
        <authorList>
            <person name="Szrajer S."/>
            <person name="Gray D."/>
            <person name="Ylla G."/>
        </authorList>
    </citation>
    <scope>NUCLEOTIDE SEQUENCE [LARGE SCALE GENOMIC DNA]</scope>
    <source>
        <strain evidence="12">DAG 2021-001</strain>
        <tissue evidence="12">Whole body minus gut</tissue>
    </source>
</reference>
<dbReference type="SUPFAM" id="SSF57667">
    <property type="entry name" value="beta-beta-alpha zinc fingers"/>
    <property type="match status" value="3"/>
</dbReference>
<dbReference type="InterPro" id="IPR036236">
    <property type="entry name" value="Znf_C2H2_sf"/>
</dbReference>
<dbReference type="GO" id="GO:0005634">
    <property type="term" value="C:nucleus"/>
    <property type="evidence" value="ECO:0007669"/>
    <property type="project" value="UniProtKB-SubCell"/>
</dbReference>
<gene>
    <name evidence="12" type="ORF">R5R35_003849</name>
</gene>
<feature type="domain" description="C2H2-type" evidence="11">
    <location>
        <begin position="303"/>
        <end position="331"/>
    </location>
</feature>
<evidence type="ECO:0000256" key="8">
    <source>
        <dbReference type="ARBA" id="ARBA00023242"/>
    </source>
</evidence>
<dbReference type="InterPro" id="IPR013087">
    <property type="entry name" value="Znf_C2H2_type"/>
</dbReference>
<feature type="compositionally biased region" description="Polar residues" evidence="10">
    <location>
        <begin position="124"/>
        <end position="135"/>
    </location>
</feature>
<protein>
    <recommendedName>
        <fullName evidence="11">C2H2-type domain-containing protein</fullName>
    </recommendedName>
</protein>
<feature type="region of interest" description="Disordered" evidence="10">
    <location>
        <begin position="106"/>
        <end position="135"/>
    </location>
</feature>
<evidence type="ECO:0000256" key="3">
    <source>
        <dbReference type="ARBA" id="ARBA00022737"/>
    </source>
</evidence>
<dbReference type="Gene3D" id="3.30.160.60">
    <property type="entry name" value="Classic Zinc Finger"/>
    <property type="match status" value="5"/>
</dbReference>
<dbReference type="GO" id="GO:0000981">
    <property type="term" value="F:DNA-binding transcription factor activity, RNA polymerase II-specific"/>
    <property type="evidence" value="ECO:0007669"/>
    <property type="project" value="TreeGrafter"/>
</dbReference>
<evidence type="ECO:0000256" key="7">
    <source>
        <dbReference type="ARBA" id="ARBA00023163"/>
    </source>
</evidence>
<dbReference type="AlphaFoldDB" id="A0AAN9VST9"/>
<sequence>MSTHGTVRVGKVPQHDTEVLQLEFKTGSQAVNKLQDLDKIQHVISLVLNPSEELEEQIVDVPRESTMSEQVYVKQEKYDSEDEDVIPEQLDSVGIRKCRVTDQLVETSTSQQRQGKRSDEGDVQGNSHLKSNFTTNSRMRQNKIRYKVIEDGVEYFPATEQEDYQILKSDPRTRMHFVKYVKVENKTVKIWECGICGKEFRHQYTLMRHLPTHTDERNFKCEACGKAFRQMSTLSQHRAIHSDARPYVCELCKKTFNRVSTLISHRKTHSEHKPHKCTVCGKGFHQKGNLRNHIFTHTNERPYKCDICGKGFNQMSNLMCHKAHSHGNKTHFMCSICHIEFPRKYALRSHEEYKHGIKYRGGMRIQEMDPNNFKDIVSRKQKRREEKNLRIIHLPNGDRTLADINNLITSGCPPENRERIFGQGNQQKDPSAGVIIDPINTRAMTAARRGGQTPFALLKPARGIPVLVKVMAAANNKQMLVPATAEDLKSAGKITVSPNFSGGSPNNGGVKAVQIKVPVVATVIQRVTADGQLTIEVEPPGPEQEPNYEQEANCDSEEAEESEMNSNNVAVTTTSKVQYVQQSGVILHEDEEVEEIESSVDLLEASSTDQEIIHEKTVEINEESMTAEQGLLELAATGGIQFVKPSVNGTFEVLTQEEAAEIMQQPGQTIEIVNSGEDIEADDDNDTIMNQNSLSALVDAIRAAGYQVTEDQKQIVITPSEQDMTEYDTESAVQHIVYGEPEEVMLNSEQTESLVIEPTEAPIHFVLEETGGMISEALEVVSSTV</sequence>
<dbReference type="Pfam" id="PF13912">
    <property type="entry name" value="zf-C2H2_6"/>
    <property type="match status" value="1"/>
</dbReference>
<dbReference type="InterPro" id="IPR050329">
    <property type="entry name" value="GLI_C2H2-zinc-finger"/>
</dbReference>
<feature type="compositionally biased region" description="Acidic residues" evidence="10">
    <location>
        <begin position="546"/>
        <end position="563"/>
    </location>
</feature>
<keyword evidence="4 9" id="KW-0863">Zinc-finger</keyword>
<evidence type="ECO:0000259" key="11">
    <source>
        <dbReference type="PROSITE" id="PS50157"/>
    </source>
</evidence>
<comment type="subcellular location">
    <subcellularLocation>
        <location evidence="1">Nucleus</location>
    </subcellularLocation>
</comment>
<keyword evidence="2" id="KW-0479">Metal-binding</keyword>
<dbReference type="PANTHER" id="PTHR19818:SF163">
    <property type="entry name" value="C2H2-TYPE DOMAIN-CONTAINING PROTEIN"/>
    <property type="match status" value="1"/>
</dbReference>
<proteinExistence type="predicted"/>
<evidence type="ECO:0000256" key="1">
    <source>
        <dbReference type="ARBA" id="ARBA00004123"/>
    </source>
</evidence>
<dbReference type="PROSITE" id="PS50157">
    <property type="entry name" value="ZINC_FINGER_C2H2_2"/>
    <property type="match status" value="5"/>
</dbReference>
<dbReference type="PANTHER" id="PTHR19818">
    <property type="entry name" value="ZINC FINGER PROTEIN ZIC AND GLI"/>
    <property type="match status" value="1"/>
</dbReference>
<evidence type="ECO:0000256" key="10">
    <source>
        <dbReference type="SAM" id="MobiDB-lite"/>
    </source>
</evidence>
<dbReference type="PROSITE" id="PS00028">
    <property type="entry name" value="ZINC_FINGER_C2H2_1"/>
    <property type="match status" value="6"/>
</dbReference>
<evidence type="ECO:0000313" key="12">
    <source>
        <dbReference type="EMBL" id="KAK7867425.1"/>
    </source>
</evidence>
<keyword evidence="6" id="KW-0805">Transcription regulation</keyword>
<feature type="region of interest" description="Disordered" evidence="10">
    <location>
        <begin position="536"/>
        <end position="565"/>
    </location>
</feature>
<feature type="domain" description="C2H2-type" evidence="11">
    <location>
        <begin position="275"/>
        <end position="302"/>
    </location>
</feature>
<keyword evidence="8" id="KW-0539">Nucleus</keyword>
<evidence type="ECO:0000256" key="5">
    <source>
        <dbReference type="ARBA" id="ARBA00022833"/>
    </source>
</evidence>
<keyword evidence="3" id="KW-0677">Repeat</keyword>
<dbReference type="GO" id="GO:0032502">
    <property type="term" value="P:developmental process"/>
    <property type="evidence" value="ECO:0007669"/>
    <property type="project" value="UniProtKB-ARBA"/>
</dbReference>
<evidence type="ECO:0000256" key="2">
    <source>
        <dbReference type="ARBA" id="ARBA00022723"/>
    </source>
</evidence>
<dbReference type="EMBL" id="JAZDUA010000120">
    <property type="protein sequence ID" value="KAK7867425.1"/>
    <property type="molecule type" value="Genomic_DNA"/>
</dbReference>
<evidence type="ECO:0000256" key="4">
    <source>
        <dbReference type="ARBA" id="ARBA00022771"/>
    </source>
</evidence>
<keyword evidence="5" id="KW-0862">Zinc</keyword>
<accession>A0AAN9VST9</accession>
<keyword evidence="13" id="KW-1185">Reference proteome</keyword>
<dbReference type="FunFam" id="3.30.160.60:FF:001289">
    <property type="entry name" value="Zinc finger protein 574"/>
    <property type="match status" value="1"/>
</dbReference>
<dbReference type="Proteomes" id="UP001378592">
    <property type="component" value="Unassembled WGS sequence"/>
</dbReference>
<evidence type="ECO:0000313" key="13">
    <source>
        <dbReference type="Proteomes" id="UP001378592"/>
    </source>
</evidence>
<name>A0AAN9VST9_9ORTH</name>
<comment type="caution">
    <text evidence="12">The sequence shown here is derived from an EMBL/GenBank/DDBJ whole genome shotgun (WGS) entry which is preliminary data.</text>
</comment>
<dbReference type="GO" id="GO:0008270">
    <property type="term" value="F:zinc ion binding"/>
    <property type="evidence" value="ECO:0007669"/>
    <property type="project" value="UniProtKB-KW"/>
</dbReference>
<dbReference type="GO" id="GO:0000978">
    <property type="term" value="F:RNA polymerase II cis-regulatory region sequence-specific DNA binding"/>
    <property type="evidence" value="ECO:0007669"/>
    <property type="project" value="TreeGrafter"/>
</dbReference>
<keyword evidence="7" id="KW-0804">Transcription</keyword>
<feature type="domain" description="C2H2-type" evidence="11">
    <location>
        <begin position="247"/>
        <end position="274"/>
    </location>
</feature>
<dbReference type="FunFam" id="3.30.160.60:FF:001049">
    <property type="entry name" value="zinc finger protein 319"/>
    <property type="match status" value="1"/>
</dbReference>
<organism evidence="12 13">
    <name type="scientific">Gryllus longicercus</name>
    <dbReference type="NCBI Taxonomy" id="2509291"/>
    <lineage>
        <taxon>Eukaryota</taxon>
        <taxon>Metazoa</taxon>
        <taxon>Ecdysozoa</taxon>
        <taxon>Arthropoda</taxon>
        <taxon>Hexapoda</taxon>
        <taxon>Insecta</taxon>
        <taxon>Pterygota</taxon>
        <taxon>Neoptera</taxon>
        <taxon>Polyneoptera</taxon>
        <taxon>Orthoptera</taxon>
        <taxon>Ensifera</taxon>
        <taxon>Gryllidea</taxon>
        <taxon>Grylloidea</taxon>
        <taxon>Gryllidae</taxon>
        <taxon>Gryllinae</taxon>
        <taxon>Gryllus</taxon>
    </lineage>
</organism>
<evidence type="ECO:0000256" key="6">
    <source>
        <dbReference type="ARBA" id="ARBA00023015"/>
    </source>
</evidence>
<feature type="domain" description="C2H2-type" evidence="11">
    <location>
        <begin position="219"/>
        <end position="246"/>
    </location>
</feature>